<reference evidence="2 3" key="1">
    <citation type="submission" date="2023-07" db="EMBL/GenBank/DDBJ databases">
        <title>Sorghum-associated microbial communities from plants grown in Nebraska, USA.</title>
        <authorList>
            <person name="Schachtman D."/>
        </authorList>
    </citation>
    <scope>NUCLEOTIDE SEQUENCE [LARGE SCALE GENOMIC DNA]</scope>
    <source>
        <strain evidence="2 3">CC482</strain>
    </source>
</reference>
<organism evidence="2 3">
    <name type="scientific">Paenibacillus harenae</name>
    <dbReference type="NCBI Taxonomy" id="306543"/>
    <lineage>
        <taxon>Bacteria</taxon>
        <taxon>Bacillati</taxon>
        <taxon>Bacillota</taxon>
        <taxon>Bacilli</taxon>
        <taxon>Bacillales</taxon>
        <taxon>Paenibacillaceae</taxon>
        <taxon>Paenibacillus</taxon>
    </lineage>
</organism>
<name>A0ABT9U7P2_PAEHA</name>
<keyword evidence="1" id="KW-1133">Transmembrane helix</keyword>
<protein>
    <submittedName>
        <fullName evidence="2">Presenilin-like A22 family membrane protease</fullName>
    </submittedName>
</protein>
<dbReference type="InterPro" id="IPR046192">
    <property type="entry name" value="DUF6220"/>
</dbReference>
<gene>
    <name evidence="2" type="ORF">J2T15_005121</name>
</gene>
<comment type="caution">
    <text evidence="2">The sequence shown here is derived from an EMBL/GenBank/DDBJ whole genome shotgun (WGS) entry which is preliminary data.</text>
</comment>
<accession>A0ABT9U7P2</accession>
<feature type="transmembrane region" description="Helical" evidence="1">
    <location>
        <begin position="43"/>
        <end position="66"/>
    </location>
</feature>
<feature type="transmembrane region" description="Helical" evidence="1">
    <location>
        <begin position="73"/>
        <end position="93"/>
    </location>
</feature>
<dbReference type="EMBL" id="JAUSSU010000012">
    <property type="protein sequence ID" value="MDQ0115654.1"/>
    <property type="molecule type" value="Genomic_DNA"/>
</dbReference>
<evidence type="ECO:0000313" key="3">
    <source>
        <dbReference type="Proteomes" id="UP001229346"/>
    </source>
</evidence>
<keyword evidence="3" id="KW-1185">Reference proteome</keyword>
<feature type="transmembrane region" description="Helical" evidence="1">
    <location>
        <begin position="99"/>
        <end position="119"/>
    </location>
</feature>
<dbReference type="Pfam" id="PF19728">
    <property type="entry name" value="DUF6220"/>
    <property type="match status" value="1"/>
</dbReference>
<keyword evidence="1" id="KW-0812">Transmembrane</keyword>
<keyword evidence="1" id="KW-0472">Membrane</keyword>
<dbReference type="Proteomes" id="UP001229346">
    <property type="component" value="Unassembled WGS sequence"/>
</dbReference>
<evidence type="ECO:0000313" key="2">
    <source>
        <dbReference type="EMBL" id="MDQ0115654.1"/>
    </source>
</evidence>
<sequence>MHETPNNRIARTIFIVFTWLFAGSILLQVFFAGLALFVDSSNWLAHVSFARFFGLLPLMMIALALIARLPKKTLWRCAGLFGMIIGLFLTAIFSSQIGILSALHPLIALLLFWNCTVIIRSA</sequence>
<feature type="transmembrane region" description="Helical" evidence="1">
    <location>
        <begin position="12"/>
        <end position="37"/>
    </location>
</feature>
<evidence type="ECO:0000256" key="1">
    <source>
        <dbReference type="SAM" id="Phobius"/>
    </source>
</evidence>
<proteinExistence type="predicted"/>
<dbReference type="RefSeq" id="WP_307207481.1">
    <property type="nucleotide sequence ID" value="NZ_JAUSSU010000012.1"/>
</dbReference>